<feature type="transmembrane region" description="Helical" evidence="5">
    <location>
        <begin position="237"/>
        <end position="259"/>
    </location>
</feature>
<comment type="caution">
    <text evidence="6">The sequence shown here is derived from an EMBL/GenBank/DDBJ whole genome shotgun (WGS) entry which is preliminary data.</text>
</comment>
<dbReference type="GO" id="GO:0005886">
    <property type="term" value="C:plasma membrane"/>
    <property type="evidence" value="ECO:0007669"/>
    <property type="project" value="TreeGrafter"/>
</dbReference>
<name>A0A4Q7VIV7_9BACT</name>
<keyword evidence="7" id="KW-1185">Reference proteome</keyword>
<feature type="transmembrane region" description="Helical" evidence="5">
    <location>
        <begin position="142"/>
        <end position="160"/>
    </location>
</feature>
<keyword evidence="2 5" id="KW-0812">Transmembrane</keyword>
<dbReference type="InterPro" id="IPR001898">
    <property type="entry name" value="SLC13A/DASS"/>
</dbReference>
<evidence type="ECO:0000256" key="4">
    <source>
        <dbReference type="ARBA" id="ARBA00023136"/>
    </source>
</evidence>
<dbReference type="AlphaFoldDB" id="A0A4Q7VIV7"/>
<feature type="transmembrane region" description="Helical" evidence="5">
    <location>
        <begin position="318"/>
        <end position="336"/>
    </location>
</feature>
<dbReference type="NCBIfam" id="TIGR00785">
    <property type="entry name" value="dass"/>
    <property type="match status" value="1"/>
</dbReference>
<dbReference type="RefSeq" id="WP_130306013.1">
    <property type="nucleotide sequence ID" value="NZ_SHKN01000001.1"/>
</dbReference>
<protein>
    <submittedName>
        <fullName evidence="6">Sodium-dependent dicarboxylate transporter 2/3/5</fullName>
    </submittedName>
</protein>
<evidence type="ECO:0000256" key="5">
    <source>
        <dbReference type="SAM" id="Phobius"/>
    </source>
</evidence>
<dbReference type="GO" id="GO:1905039">
    <property type="term" value="P:carboxylic acid transmembrane transport"/>
    <property type="evidence" value="ECO:0007669"/>
    <property type="project" value="UniProtKB-ARBA"/>
</dbReference>
<proteinExistence type="predicted"/>
<dbReference type="Pfam" id="PF00939">
    <property type="entry name" value="Na_sulph_symp"/>
    <property type="match status" value="1"/>
</dbReference>
<feature type="transmembrane region" description="Helical" evidence="5">
    <location>
        <begin position="389"/>
        <end position="408"/>
    </location>
</feature>
<feature type="transmembrane region" description="Helical" evidence="5">
    <location>
        <begin position="357"/>
        <end position="383"/>
    </location>
</feature>
<feature type="transmembrane region" description="Helical" evidence="5">
    <location>
        <begin position="100"/>
        <end position="121"/>
    </location>
</feature>
<feature type="transmembrane region" description="Helical" evidence="5">
    <location>
        <begin position="477"/>
        <end position="501"/>
    </location>
</feature>
<feature type="transmembrane region" description="Helical" evidence="5">
    <location>
        <begin position="166"/>
        <end position="184"/>
    </location>
</feature>
<evidence type="ECO:0000256" key="3">
    <source>
        <dbReference type="ARBA" id="ARBA00022989"/>
    </source>
</evidence>
<evidence type="ECO:0000256" key="1">
    <source>
        <dbReference type="ARBA" id="ARBA00004141"/>
    </source>
</evidence>
<keyword evidence="4 5" id="KW-0472">Membrane</keyword>
<dbReference type="PANTHER" id="PTHR10283">
    <property type="entry name" value="SOLUTE CARRIER FAMILY 13 MEMBER"/>
    <property type="match status" value="1"/>
</dbReference>
<dbReference type="CDD" id="cd01115">
    <property type="entry name" value="SLC13_permease"/>
    <property type="match status" value="1"/>
</dbReference>
<dbReference type="PANTHER" id="PTHR10283:SF82">
    <property type="entry name" value="SOLUTE CARRIER FAMILY 13 MEMBER 2"/>
    <property type="match status" value="1"/>
</dbReference>
<accession>A0A4Q7VIV7</accession>
<dbReference type="OrthoDB" id="9765532at2"/>
<reference evidence="6 7" key="1">
    <citation type="submission" date="2019-02" db="EMBL/GenBank/DDBJ databases">
        <title>Genomic Encyclopedia of Type Strains, Phase IV (KMG-IV): sequencing the most valuable type-strain genomes for metagenomic binning, comparative biology and taxonomic classification.</title>
        <authorList>
            <person name="Goeker M."/>
        </authorList>
    </citation>
    <scope>NUCLEOTIDE SEQUENCE [LARGE SCALE GENOMIC DNA]</scope>
    <source>
        <strain evidence="6 7">DSM 28825</strain>
    </source>
</reference>
<sequence length="502" mass="55262">MTEVSKGWKPDDKIHHNRSREISIGYIIKVVFNLLGPILFGLSMIYSPFEFMDARTHQVVALVIWMLVWWITEFVPLPVTSLLPLIILPTFSIFDMKSVAIPYSSSVIFLFLGGFIIALALEKWTLHRRIALYILKLMGSRADSIVLGFVIASAFLSMWISNTATAVMMLPIILSVVAMISKNSNENPKNIRNLKISMLLGMAYGANIGGMGTLIGTPPNAILAGYIRTTYNVEVGFLEWMLFALPIVITLIFIMYILITKVVYPNRMGRIESFTTMVDRELEEMGKMGREEKSTFALFILAAFMWITRSGINSLFNIDLGDTSIAMFISVLFFLIPTSKGTGERLLEWKDTSKLPWGVLILFGGGLSIASALGDTGILSFFANYITSIQGVSVTVISLILMLILVVMTELMSNTALATIFLPIIASIGISYGMNPVAFAAPMILAMSCVFSLPMGTPPNAVIFASGELKISNMVRVGFMLDPIAVSIISLTGLFLANLFLV</sequence>
<evidence type="ECO:0000256" key="2">
    <source>
        <dbReference type="ARBA" id="ARBA00022692"/>
    </source>
</evidence>
<feature type="transmembrane region" description="Helical" evidence="5">
    <location>
        <begin position="196"/>
        <end position="217"/>
    </location>
</feature>
<keyword evidence="3 5" id="KW-1133">Transmembrane helix</keyword>
<dbReference type="EMBL" id="SHKN01000001">
    <property type="protein sequence ID" value="RZT96100.1"/>
    <property type="molecule type" value="Genomic_DNA"/>
</dbReference>
<feature type="transmembrane region" description="Helical" evidence="5">
    <location>
        <begin position="59"/>
        <end position="88"/>
    </location>
</feature>
<evidence type="ECO:0000313" key="7">
    <source>
        <dbReference type="Proteomes" id="UP000293562"/>
    </source>
</evidence>
<feature type="transmembrane region" description="Helical" evidence="5">
    <location>
        <begin position="26"/>
        <end position="47"/>
    </location>
</feature>
<dbReference type="Proteomes" id="UP000293562">
    <property type="component" value="Unassembled WGS sequence"/>
</dbReference>
<feature type="transmembrane region" description="Helical" evidence="5">
    <location>
        <begin position="295"/>
        <end position="312"/>
    </location>
</feature>
<comment type="subcellular location">
    <subcellularLocation>
        <location evidence="1">Membrane</location>
        <topology evidence="1">Multi-pass membrane protein</topology>
    </subcellularLocation>
</comment>
<gene>
    <name evidence="6" type="ORF">EV201_0732</name>
</gene>
<evidence type="ECO:0000313" key="6">
    <source>
        <dbReference type="EMBL" id="RZT96100.1"/>
    </source>
</evidence>
<organism evidence="6 7">
    <name type="scientific">Ancylomarina subtilis</name>
    <dbReference type="NCBI Taxonomy" id="1639035"/>
    <lineage>
        <taxon>Bacteria</taxon>
        <taxon>Pseudomonadati</taxon>
        <taxon>Bacteroidota</taxon>
        <taxon>Bacteroidia</taxon>
        <taxon>Marinilabiliales</taxon>
        <taxon>Marinifilaceae</taxon>
        <taxon>Ancylomarina</taxon>
    </lineage>
</organism>
<dbReference type="GO" id="GO:0008514">
    <property type="term" value="F:organic anion transmembrane transporter activity"/>
    <property type="evidence" value="ECO:0007669"/>
    <property type="project" value="UniProtKB-ARBA"/>
</dbReference>